<keyword evidence="4" id="KW-1185">Reference proteome</keyword>
<dbReference type="VEuPathDB" id="FungiDB:PV08_09814"/>
<proteinExistence type="predicted"/>
<dbReference type="RefSeq" id="XP_016232753.1">
    <property type="nucleotide sequence ID" value="XM_016384130.1"/>
</dbReference>
<feature type="region of interest" description="Disordered" evidence="1">
    <location>
        <begin position="267"/>
        <end position="356"/>
    </location>
</feature>
<feature type="domain" description="BTB" evidence="2">
    <location>
        <begin position="18"/>
        <end position="103"/>
    </location>
</feature>
<dbReference type="Proteomes" id="UP000053328">
    <property type="component" value="Unassembled WGS sequence"/>
</dbReference>
<gene>
    <name evidence="3" type="ORF">PV08_09814</name>
</gene>
<evidence type="ECO:0000313" key="3">
    <source>
        <dbReference type="EMBL" id="KIW12537.1"/>
    </source>
</evidence>
<name>A0A0D1ZI43_9EURO</name>
<dbReference type="EMBL" id="KN847498">
    <property type="protein sequence ID" value="KIW12537.1"/>
    <property type="molecule type" value="Genomic_DNA"/>
</dbReference>
<reference evidence="3 4" key="1">
    <citation type="submission" date="2015-01" db="EMBL/GenBank/DDBJ databases">
        <title>The Genome Sequence of Exophiala spinifera CBS89968.</title>
        <authorList>
            <consortium name="The Broad Institute Genomics Platform"/>
            <person name="Cuomo C."/>
            <person name="de Hoog S."/>
            <person name="Gorbushina A."/>
            <person name="Stielow B."/>
            <person name="Teixiera M."/>
            <person name="Abouelleil A."/>
            <person name="Chapman S.B."/>
            <person name="Priest M."/>
            <person name="Young S.K."/>
            <person name="Wortman J."/>
            <person name="Nusbaum C."/>
            <person name="Birren B."/>
        </authorList>
    </citation>
    <scope>NUCLEOTIDE SEQUENCE [LARGE SCALE GENOMIC DNA]</scope>
    <source>
        <strain evidence="3 4">CBS 89968</strain>
    </source>
</reference>
<dbReference type="GeneID" id="27336897"/>
<dbReference type="HOGENOM" id="CLU_486631_0_0_1"/>
<evidence type="ECO:0000256" key="1">
    <source>
        <dbReference type="SAM" id="MobiDB-lite"/>
    </source>
</evidence>
<feature type="compositionally biased region" description="Acidic residues" evidence="1">
    <location>
        <begin position="267"/>
        <end position="277"/>
    </location>
</feature>
<accession>A0A0D1ZI43</accession>
<dbReference type="CDD" id="cd18186">
    <property type="entry name" value="BTB_POZ_ZBTB_KLHL-like"/>
    <property type="match status" value="1"/>
</dbReference>
<evidence type="ECO:0000259" key="2">
    <source>
        <dbReference type="PROSITE" id="PS50097"/>
    </source>
</evidence>
<dbReference type="InterPro" id="IPR011333">
    <property type="entry name" value="SKP1/BTB/POZ_sf"/>
</dbReference>
<feature type="compositionally biased region" description="Basic and acidic residues" evidence="1">
    <location>
        <begin position="347"/>
        <end position="356"/>
    </location>
</feature>
<dbReference type="STRING" id="91928.A0A0D1ZI43"/>
<protein>
    <recommendedName>
        <fullName evidence="2">BTB domain-containing protein</fullName>
    </recommendedName>
</protein>
<feature type="region of interest" description="Disordered" evidence="1">
    <location>
        <begin position="494"/>
        <end position="540"/>
    </location>
</feature>
<sequence length="560" mass="62448">MDLGDISVHPPRVPHGSSMVDVMVGNIGGTRDAKFFTIHDRLLSASSPVFKDAIDNSHDFYHESIKLERSHGGQLGMKIPDEEAAIFQLFYDWLYSGRVPASLGQYLTRDFQSPDEFWWEVLLFAERYEISRLTLLATNSLQGLFSSNEPLVPSSDFMGRLFSDDVEEHSCLRKYVSQHVAFWLEKSADREIWYARIQTPQAAVNYFAHAVTRNDGSHPMFSKDYTRDCKYACPHYMASILEQEDKDLRDKSFDSRRQIVELESAELIEPISEDDDTGTVKDAIPQAKSSHTKLEDETWKDTASAPVTNDGPSRPPSRVISEHSPLSNSKPTTAAPALDWGEPFTPVRDDAQHNKESWNTSWATPIREAAPRTIPATTRPETPTNVGQNPDPFIEPNRAGVAVDNAWNVRRPVVPGPHAEFGAQLARWGTRPLYVPVPVPFHGAAPPAVPYRIPGPAPANQAQVVRHSFSTHWNPPTRVAAPISLRKDWVGANRNDNWELPSQPPPASENGGRRGQRGSHAKGNSSWMKNGGGMAAQDDWKSEDASYIDEWAARVAGGWD</sequence>
<dbReference type="Gene3D" id="3.30.710.10">
    <property type="entry name" value="Potassium Channel Kv1.1, Chain A"/>
    <property type="match status" value="1"/>
</dbReference>
<evidence type="ECO:0000313" key="4">
    <source>
        <dbReference type="Proteomes" id="UP000053328"/>
    </source>
</evidence>
<organism evidence="3 4">
    <name type="scientific">Exophiala spinifera</name>
    <dbReference type="NCBI Taxonomy" id="91928"/>
    <lineage>
        <taxon>Eukaryota</taxon>
        <taxon>Fungi</taxon>
        <taxon>Dikarya</taxon>
        <taxon>Ascomycota</taxon>
        <taxon>Pezizomycotina</taxon>
        <taxon>Eurotiomycetes</taxon>
        <taxon>Chaetothyriomycetidae</taxon>
        <taxon>Chaetothyriales</taxon>
        <taxon>Herpotrichiellaceae</taxon>
        <taxon>Exophiala</taxon>
    </lineage>
</organism>
<dbReference type="AlphaFoldDB" id="A0A0D1ZI43"/>
<dbReference type="InterPro" id="IPR000210">
    <property type="entry name" value="BTB/POZ_dom"/>
</dbReference>
<dbReference type="SUPFAM" id="SSF54695">
    <property type="entry name" value="POZ domain"/>
    <property type="match status" value="1"/>
</dbReference>
<dbReference type="OrthoDB" id="1022638at2759"/>
<dbReference type="PROSITE" id="PS50097">
    <property type="entry name" value="BTB"/>
    <property type="match status" value="1"/>
</dbReference>